<dbReference type="Proteomes" id="UP000245368">
    <property type="component" value="Chromosome"/>
</dbReference>
<proteinExistence type="predicted"/>
<feature type="compositionally biased region" description="Low complexity" evidence="2">
    <location>
        <begin position="365"/>
        <end position="374"/>
    </location>
</feature>
<dbReference type="InterPro" id="IPR016047">
    <property type="entry name" value="M23ase_b-sheet_dom"/>
</dbReference>
<organism evidence="5 6">
    <name type="scientific">Deinococcus irradiatisoli</name>
    <dbReference type="NCBI Taxonomy" id="2202254"/>
    <lineage>
        <taxon>Bacteria</taxon>
        <taxon>Thermotogati</taxon>
        <taxon>Deinococcota</taxon>
        <taxon>Deinococci</taxon>
        <taxon>Deinococcales</taxon>
        <taxon>Deinococcaceae</taxon>
        <taxon>Deinococcus</taxon>
    </lineage>
</organism>
<dbReference type="EMBL" id="CP029494">
    <property type="protein sequence ID" value="AWN23815.1"/>
    <property type="molecule type" value="Genomic_DNA"/>
</dbReference>
<feature type="domain" description="M23ase beta-sheet core" evidence="4">
    <location>
        <begin position="427"/>
        <end position="506"/>
    </location>
</feature>
<evidence type="ECO:0000256" key="1">
    <source>
        <dbReference type="SAM" id="Coils"/>
    </source>
</evidence>
<dbReference type="KEGG" id="dez:DKM44_11740"/>
<reference evidence="5 6" key="1">
    <citation type="submission" date="2018-05" db="EMBL/GenBank/DDBJ databases">
        <title>Complete Genome Sequence of Deinococcus sp. strain 17bor-2.</title>
        <authorList>
            <person name="Srinivasan S."/>
        </authorList>
    </citation>
    <scope>NUCLEOTIDE SEQUENCE [LARGE SCALE GENOMIC DNA]</scope>
    <source>
        <strain evidence="5 6">17bor-2</strain>
    </source>
</reference>
<protein>
    <submittedName>
        <fullName evidence="5">Peptidase M23</fullName>
    </submittedName>
</protein>
<evidence type="ECO:0000313" key="5">
    <source>
        <dbReference type="EMBL" id="AWN23815.1"/>
    </source>
</evidence>
<keyword evidence="3" id="KW-0732">Signal</keyword>
<feature type="coiled-coil region" evidence="1">
    <location>
        <begin position="43"/>
        <end position="126"/>
    </location>
</feature>
<keyword evidence="1" id="KW-0175">Coiled coil</keyword>
<dbReference type="AlphaFoldDB" id="A0A2Z3JFR3"/>
<name>A0A2Z3JFR3_9DEIO</name>
<feature type="chain" id="PRO_5016284261" evidence="3">
    <location>
        <begin position="20"/>
        <end position="522"/>
    </location>
</feature>
<keyword evidence="6" id="KW-1185">Reference proteome</keyword>
<dbReference type="OrthoDB" id="62910at2"/>
<dbReference type="Gene3D" id="2.70.70.10">
    <property type="entry name" value="Glucose Permease (Domain IIA)"/>
    <property type="match status" value="1"/>
</dbReference>
<evidence type="ECO:0000313" key="6">
    <source>
        <dbReference type="Proteomes" id="UP000245368"/>
    </source>
</evidence>
<dbReference type="InterPro" id="IPR011055">
    <property type="entry name" value="Dup_hybrid_motif"/>
</dbReference>
<sequence length="522" mass="56902">MNAKAWLLLGLLLGSAVMAQQPQPSAPASQPLETKPDPYHLNLPTTSQKLQQLQQQLAAQKQLSSEQKAQLETLRQNIAALSAQQKDVLGQIDVLEHRISILENQKLDLEQRIQAALSELDKTKTQVALTSSRVTRLQADVRQLLELLYRERSGQYLRLINQASSLSDLVIRARYANMGGQHNVSVIEDLRTQRQNLQTQQAQQTAQTAQLQDLRRKQLSQLASLRDARAEQQALVARLEQSQAGKQALALQTKAQQALTAQSINTLVGGIVAERTRIEQERRRRIEAERVRRAEELRRIREAQERARQEALRLAAIREAQRQEALRQEALRRARAEAAAAAQARAEALARERARAAAEQEASRQRAAANAQEQSSLQARASQIEAQQKQAAVELAPLPPASGPLGFPLPGGSIVSTFSAAVPWTVISGAEGSQAVAAQGGNVLAVTNYASLGWVVLVEHSAALATAYIGLDAPSVDVGERVSQGQPLGTIGGSPVFGAGRMAFQVNRINPDNSREAVPPTF</sequence>
<evidence type="ECO:0000256" key="2">
    <source>
        <dbReference type="SAM" id="MobiDB-lite"/>
    </source>
</evidence>
<feature type="compositionally biased region" description="Basic and acidic residues" evidence="2">
    <location>
        <begin position="355"/>
        <end position="364"/>
    </location>
</feature>
<feature type="signal peptide" evidence="3">
    <location>
        <begin position="1"/>
        <end position="19"/>
    </location>
</feature>
<accession>A0A2Z3JFR3</accession>
<evidence type="ECO:0000259" key="4">
    <source>
        <dbReference type="Pfam" id="PF01551"/>
    </source>
</evidence>
<dbReference type="Gene3D" id="1.20.5.340">
    <property type="match status" value="1"/>
</dbReference>
<dbReference type="RefSeq" id="WP_109827543.1">
    <property type="nucleotide sequence ID" value="NZ_CP029494.1"/>
</dbReference>
<dbReference type="CDD" id="cd12797">
    <property type="entry name" value="M23_peptidase"/>
    <property type="match status" value="1"/>
</dbReference>
<evidence type="ECO:0000256" key="3">
    <source>
        <dbReference type="SAM" id="SignalP"/>
    </source>
</evidence>
<dbReference type="Pfam" id="PF01551">
    <property type="entry name" value="Peptidase_M23"/>
    <property type="match status" value="1"/>
</dbReference>
<feature type="region of interest" description="Disordered" evidence="2">
    <location>
        <begin position="355"/>
        <end position="383"/>
    </location>
</feature>
<dbReference type="SUPFAM" id="SSF51261">
    <property type="entry name" value="Duplicated hybrid motif"/>
    <property type="match status" value="1"/>
</dbReference>
<feature type="coiled-coil region" evidence="1">
    <location>
        <begin position="187"/>
        <end position="242"/>
    </location>
</feature>
<gene>
    <name evidence="5" type="ORF">DKM44_11740</name>
</gene>